<dbReference type="GO" id="GO:0045490">
    <property type="term" value="P:pectin catabolic process"/>
    <property type="evidence" value="ECO:0007669"/>
    <property type="project" value="TreeGrafter"/>
</dbReference>
<dbReference type="EMBL" id="FNPI01000015">
    <property type="protein sequence ID" value="SDZ52129.1"/>
    <property type="molecule type" value="Genomic_DNA"/>
</dbReference>
<proteinExistence type="inferred from homology"/>
<evidence type="ECO:0000259" key="7">
    <source>
        <dbReference type="PROSITE" id="PS50022"/>
    </source>
</evidence>
<dbReference type="SUPFAM" id="SSF51445">
    <property type="entry name" value="(Trans)glycosidases"/>
    <property type="match status" value="1"/>
</dbReference>
<feature type="compositionally biased region" description="Low complexity" evidence="5">
    <location>
        <begin position="858"/>
        <end position="868"/>
    </location>
</feature>
<evidence type="ECO:0000256" key="3">
    <source>
        <dbReference type="ARBA" id="ARBA00023295"/>
    </source>
</evidence>
<comment type="similarity">
    <text evidence="1 4">Belongs to the glycosyl hydrolase 53 family.</text>
</comment>
<dbReference type="InterPro" id="IPR017853">
    <property type="entry name" value="GH"/>
</dbReference>
<name>A0A1H3TS28_9BACI</name>
<organism evidence="8 9">
    <name type="scientific">Evansella caseinilytica</name>
    <dbReference type="NCBI Taxonomy" id="1503961"/>
    <lineage>
        <taxon>Bacteria</taxon>
        <taxon>Bacillati</taxon>
        <taxon>Bacillota</taxon>
        <taxon>Bacilli</taxon>
        <taxon>Bacillales</taxon>
        <taxon>Bacillaceae</taxon>
        <taxon>Evansella</taxon>
    </lineage>
</organism>
<gene>
    <name evidence="8" type="ORF">SAMN05421736_115141</name>
</gene>
<keyword evidence="2 4" id="KW-0378">Hydrolase</keyword>
<keyword evidence="6" id="KW-0472">Membrane</keyword>
<evidence type="ECO:0000313" key="9">
    <source>
        <dbReference type="Proteomes" id="UP000198935"/>
    </source>
</evidence>
<dbReference type="PANTHER" id="PTHR34983:SF2">
    <property type="entry name" value="ENDO-BETA-1,4-GALACTANASE"/>
    <property type="match status" value="1"/>
</dbReference>
<dbReference type="PROSITE" id="PS50022">
    <property type="entry name" value="FA58C_3"/>
    <property type="match status" value="1"/>
</dbReference>
<keyword evidence="3 4" id="KW-0326">Glycosidase</keyword>
<dbReference type="InterPro" id="IPR000421">
    <property type="entry name" value="FA58C"/>
</dbReference>
<dbReference type="Pfam" id="PF07745">
    <property type="entry name" value="Glyco_hydro_53"/>
    <property type="match status" value="1"/>
</dbReference>
<dbReference type="Gene3D" id="3.20.20.80">
    <property type="entry name" value="Glycosidases"/>
    <property type="match status" value="1"/>
</dbReference>
<keyword evidence="6" id="KW-1133">Transmembrane helix</keyword>
<feature type="region of interest" description="Disordered" evidence="5">
    <location>
        <begin position="845"/>
        <end position="919"/>
    </location>
</feature>
<dbReference type="Proteomes" id="UP000198935">
    <property type="component" value="Unassembled WGS sequence"/>
</dbReference>
<comment type="catalytic activity">
    <reaction evidence="4">
        <text>The enzyme specifically hydrolyzes (1-&gt;4)-beta-D-galactosidic linkages in type I arabinogalactans.</text>
        <dbReference type="EC" id="3.2.1.89"/>
    </reaction>
</comment>
<feature type="domain" description="F5/8 type C" evidence="7">
    <location>
        <begin position="553"/>
        <end position="691"/>
    </location>
</feature>
<evidence type="ECO:0000256" key="5">
    <source>
        <dbReference type="SAM" id="MobiDB-lite"/>
    </source>
</evidence>
<protein>
    <recommendedName>
        <fullName evidence="4">Arabinogalactan endo-beta-1,4-galactanase</fullName>
        <ecNumber evidence="4">3.2.1.89</ecNumber>
    </recommendedName>
</protein>
<evidence type="ECO:0000256" key="2">
    <source>
        <dbReference type="ARBA" id="ARBA00022801"/>
    </source>
</evidence>
<sequence>MVSKVRSYRRSIHFMFIILLLFGSFPGIGFAKATAASEQPLVRNHSFENDLDSWETNGSSAITTPESAWLPENGGKKLLNYWAEGAYIADTYQIITGLENGEYTLSAWVAADGSFQEKYMYAKDAGSNEVTVEIPATSGGWTRIETAVAVENGQVSIGFYADAHAGAWLGVDVVMLVKNGDPSSPPVPEREDFIYGVDISTLTKVEDYGGKFYDQGVEKDAIDILTSYGSNYARLKIWKDPVDVYANGKAYNDLQDTINKAVRIKEADMKFLLNFHYSGFWADPGRQDKPASWTDLSFEELVQAVYDHTEDTIEVLKAEGAAPDMVQVGNEITPGMLFPDGRIDNNDFSKLAELLNAGIRAVRDTLGDDVPIMLHLDRGGNNSLYRWWFDGIISAGVTDFQIIGASYYPYWHGTLADLESNLNDISQRYQRDVIVVETAYGFTLDDADGHQNIFTEYEEDVAGYPATVEGQAKFLYDLLEVVRNVPDNRGLGFFYWEPAWLGVEGAGWRAGEGNAWENQAMFDLDGHALESLNIFTPGHVPPEPEPREREEKEEDPTLEGLTLHSLNKPATASSSAGSGGGKSNAPENAVEDNDHTSWGTDEGAGAWWKVDLEEKLPLERMLFHFWDGVKQVKIELSDDDEVYTTLDTYDVLSPKTDLTLPEGTAARYVRVTITEVSSNWVGFMYFKAYGSEKLPEPGEDGEDHEERPQTITVNLGETVEVYANAIVSINGTRSTVTLPADLPEGTLLTVNGVNPSRLDASKLLSAGDAFEFVFTYPAGAENYSGDFTLALAYNTDTYSADKVNIYYFDESNEEWLLCQGTAANGVITLGVSHFSTYGVFAELSGQPEPEAGNGGSEPGSNSGNNNHSGTGGTNGGSGDGTGAGSGDSDSTQESGDGEVENGTSSGENGGEDPTATETAEEQLPDTATSMYNLLLTGFMLLTIGITVIYVNKRRSITA</sequence>
<dbReference type="InterPro" id="IPR008979">
    <property type="entry name" value="Galactose-bd-like_sf"/>
</dbReference>
<reference evidence="9" key="1">
    <citation type="submission" date="2016-10" db="EMBL/GenBank/DDBJ databases">
        <authorList>
            <person name="Varghese N."/>
            <person name="Submissions S."/>
        </authorList>
    </citation>
    <scope>NUCLEOTIDE SEQUENCE [LARGE SCALE GENOMIC DNA]</scope>
    <source>
        <strain evidence="9">SP</strain>
    </source>
</reference>
<evidence type="ECO:0000256" key="4">
    <source>
        <dbReference type="RuleBase" id="RU361192"/>
    </source>
</evidence>
<feature type="transmembrane region" description="Helical" evidence="6">
    <location>
        <begin position="930"/>
        <end position="950"/>
    </location>
</feature>
<dbReference type="EC" id="3.2.1.89" evidence="4"/>
<dbReference type="SUPFAM" id="SSF49785">
    <property type="entry name" value="Galactose-binding domain-like"/>
    <property type="match status" value="2"/>
</dbReference>
<dbReference type="Gene3D" id="2.60.120.260">
    <property type="entry name" value="Galactose-binding domain-like"/>
    <property type="match status" value="2"/>
</dbReference>
<feature type="compositionally biased region" description="Gly residues" evidence="5">
    <location>
        <begin position="869"/>
        <end position="885"/>
    </location>
</feature>
<evidence type="ECO:0000313" key="8">
    <source>
        <dbReference type="EMBL" id="SDZ52129.1"/>
    </source>
</evidence>
<dbReference type="InterPro" id="IPR011683">
    <property type="entry name" value="Glyco_hydro_53"/>
</dbReference>
<keyword evidence="9" id="KW-1185">Reference proteome</keyword>
<evidence type="ECO:0000256" key="1">
    <source>
        <dbReference type="ARBA" id="ARBA00010687"/>
    </source>
</evidence>
<dbReference type="GO" id="GO:0015926">
    <property type="term" value="F:glucosidase activity"/>
    <property type="evidence" value="ECO:0007669"/>
    <property type="project" value="InterPro"/>
</dbReference>
<accession>A0A1H3TS28</accession>
<feature type="region of interest" description="Disordered" evidence="5">
    <location>
        <begin position="533"/>
        <end position="602"/>
    </location>
</feature>
<dbReference type="PANTHER" id="PTHR34983">
    <property type="entry name" value="ARABINOGALACTAN ENDO-BETA-1,4-GALACTANASE A"/>
    <property type="match status" value="1"/>
</dbReference>
<keyword evidence="6" id="KW-0812">Transmembrane</keyword>
<dbReference type="AlphaFoldDB" id="A0A1H3TS28"/>
<dbReference type="STRING" id="1503961.SAMN05421736_115141"/>
<dbReference type="Pfam" id="PF00754">
    <property type="entry name" value="F5_F8_type_C"/>
    <property type="match status" value="1"/>
</dbReference>
<evidence type="ECO:0000256" key="6">
    <source>
        <dbReference type="SAM" id="Phobius"/>
    </source>
</evidence>
<dbReference type="GO" id="GO:0031218">
    <property type="term" value="F:arabinogalactan endo-1,4-beta-galactosidase activity"/>
    <property type="evidence" value="ECO:0007669"/>
    <property type="project" value="UniProtKB-EC"/>
</dbReference>